<protein>
    <recommendedName>
        <fullName evidence="4">Tandem-95 repeat protein</fullName>
    </recommendedName>
</protein>
<reference evidence="2 3" key="1">
    <citation type="submission" date="2017-05" db="EMBL/GenBank/DDBJ databases">
        <authorList>
            <person name="Song R."/>
            <person name="Chenine A.L."/>
            <person name="Ruprecht R.M."/>
        </authorList>
    </citation>
    <scope>NUCLEOTIDE SEQUENCE [LARGE SCALE GENOMIC DNA]</scope>
    <source>
        <strain evidence="2 3">S567_C10_BS</strain>
    </source>
</reference>
<dbReference type="AlphaFoldDB" id="A0A241XRE7"/>
<keyword evidence="1" id="KW-0812">Transmembrane</keyword>
<dbReference type="CDD" id="cd11304">
    <property type="entry name" value="Cadherin_repeat"/>
    <property type="match status" value="1"/>
</dbReference>
<dbReference type="NCBIfam" id="NF012211">
    <property type="entry name" value="tand_rpt_95"/>
    <property type="match status" value="4"/>
</dbReference>
<evidence type="ECO:0000313" key="2">
    <source>
        <dbReference type="EMBL" id="OTI62987.1"/>
    </source>
</evidence>
<dbReference type="EMBL" id="NFFZ01000004">
    <property type="protein sequence ID" value="OTI62987.1"/>
    <property type="molecule type" value="Genomic_DNA"/>
</dbReference>
<evidence type="ECO:0008006" key="4">
    <source>
        <dbReference type="Google" id="ProtNLM"/>
    </source>
</evidence>
<sequence length="648" mass="68641">MALATWWRYPATALRSARLTGKSNLQHGHTKEAGRLHLRVHLKAFLNYVMLLPTVFLLLGLVAQVARGATTVEPTYLSVTFADGSTTANVRPGETISVVVKYQENVAGKLIRGFTTMGWSQSSSITVSGTTNQIFESDTNSLTPVMPHDCRINTNSPCTNFSSVNTYTGTFVIDRDMMTKEMQILDWNTFQMITVPPQPIPYGEHQIIVSPGIGCNALGAAPPGSLIQPCAVEINLTKYLTVNILPDNTAPIVSDRSATTLEDTQVAIPLSVIDPDVGDFASYTIVTAPDAQHGSAVIAGNQLIFKPRQDWNGVTSLTYRATDSRGATSNIATVTITVTPVNDPPVAHDKSLTIDEDTSGSVTLSATDIDSPSPSVFQIVSPPNAAHGSASIVGSTLTFTPVENWNGTTSLTYRAQDSSGAWSAPATVSITVRPVNDAPAVSARNLITPEDTSATLTLTAADVDSSVFIFEIVSPPANGVASVSGSTLTFTPASDWNGVTSLTYRAKDDAGAWSNVATITITVSPVNDPPVAQPLTLEIDEDSPGSVPLQATDIDSVQTFSFEIVGNAATDAGVAQVQGNQLNFTPAANWNGSTTLSYRARDVEGAWSLPAQVTVKVRPINDEPTPATAIHITTLESKPKTQNVKVSN</sequence>
<evidence type="ECO:0000256" key="1">
    <source>
        <dbReference type="SAM" id="Phobius"/>
    </source>
</evidence>
<name>A0A241XRE7_PSEAI</name>
<proteinExistence type="predicted"/>
<feature type="transmembrane region" description="Helical" evidence="1">
    <location>
        <begin position="45"/>
        <end position="66"/>
    </location>
</feature>
<keyword evidence="1" id="KW-0472">Membrane</keyword>
<evidence type="ECO:0000313" key="3">
    <source>
        <dbReference type="Proteomes" id="UP000194857"/>
    </source>
</evidence>
<dbReference type="Pfam" id="PF17963">
    <property type="entry name" value="Big_9"/>
    <property type="match status" value="4"/>
</dbReference>
<gene>
    <name evidence="2" type="ORF">CAZ10_09055</name>
</gene>
<dbReference type="Proteomes" id="UP000194857">
    <property type="component" value="Unassembled WGS sequence"/>
</dbReference>
<keyword evidence="1" id="KW-1133">Transmembrane helix</keyword>
<organism evidence="2 3">
    <name type="scientific">Pseudomonas aeruginosa</name>
    <dbReference type="NCBI Taxonomy" id="287"/>
    <lineage>
        <taxon>Bacteria</taxon>
        <taxon>Pseudomonadati</taxon>
        <taxon>Pseudomonadota</taxon>
        <taxon>Gammaproteobacteria</taxon>
        <taxon>Pseudomonadales</taxon>
        <taxon>Pseudomonadaceae</taxon>
        <taxon>Pseudomonas</taxon>
    </lineage>
</organism>
<accession>A0A241XRE7</accession>
<dbReference type="Gene3D" id="2.60.40.3440">
    <property type="match status" value="4"/>
</dbReference>
<comment type="caution">
    <text evidence="2">The sequence shown here is derived from an EMBL/GenBank/DDBJ whole genome shotgun (WGS) entry which is preliminary data.</text>
</comment>